<keyword evidence="7" id="KW-0067">ATP-binding</keyword>
<feature type="region of interest" description="Disordered" evidence="13">
    <location>
        <begin position="1324"/>
        <end position="1345"/>
    </location>
</feature>
<feature type="compositionally biased region" description="Gly residues" evidence="13">
    <location>
        <begin position="240"/>
        <end position="261"/>
    </location>
</feature>
<evidence type="ECO:0000259" key="15">
    <source>
        <dbReference type="Pfam" id="PF21743"/>
    </source>
</evidence>
<dbReference type="Gene3D" id="3.40.50.300">
    <property type="entry name" value="P-loop containing nucleotide triphosphate hydrolases"/>
    <property type="match status" value="2"/>
</dbReference>
<keyword evidence="17" id="KW-1185">Reference proteome</keyword>
<evidence type="ECO:0000313" key="16">
    <source>
        <dbReference type="EMBL" id="GBF90900.1"/>
    </source>
</evidence>
<evidence type="ECO:0000256" key="1">
    <source>
        <dbReference type="ARBA" id="ARBA00004123"/>
    </source>
</evidence>
<feature type="compositionally biased region" description="Basic and acidic residues" evidence="13">
    <location>
        <begin position="643"/>
        <end position="660"/>
    </location>
</feature>
<dbReference type="InParanoid" id="A0A2V0NZ79"/>
<feature type="compositionally biased region" description="Low complexity" evidence="13">
    <location>
        <begin position="210"/>
        <end position="227"/>
    </location>
</feature>
<evidence type="ECO:0000256" key="2">
    <source>
        <dbReference type="ARBA" id="ARBA00004286"/>
    </source>
</evidence>
<reference evidence="16 17" key="1">
    <citation type="journal article" date="2018" name="Sci. Rep.">
        <title>Raphidocelis subcapitata (=Pseudokirchneriella subcapitata) provides an insight into genome evolution and environmental adaptations in the Sphaeropleales.</title>
        <authorList>
            <person name="Suzuki S."/>
            <person name="Yamaguchi H."/>
            <person name="Nakajima N."/>
            <person name="Kawachi M."/>
        </authorList>
    </citation>
    <scope>NUCLEOTIDE SEQUENCE [LARGE SCALE GENOMIC DNA]</scope>
    <source>
        <strain evidence="16 17">NIES-35</strain>
    </source>
</reference>
<dbReference type="GO" id="GO:0000724">
    <property type="term" value="P:double-strand break repair via homologous recombination"/>
    <property type="evidence" value="ECO:0007669"/>
    <property type="project" value="TreeGrafter"/>
</dbReference>
<evidence type="ECO:0000256" key="7">
    <source>
        <dbReference type="ARBA" id="ARBA00022840"/>
    </source>
</evidence>
<comment type="similarity">
    <text evidence="3">Belongs to the SMC family. SMC6 subfamily.</text>
</comment>
<gene>
    <name evidence="16" type="ORF">Rsub_03755</name>
</gene>
<dbReference type="STRING" id="307507.A0A2V0NZ79"/>
<dbReference type="GO" id="GO:0003697">
    <property type="term" value="F:single-stranded DNA binding"/>
    <property type="evidence" value="ECO:0007669"/>
    <property type="project" value="TreeGrafter"/>
</dbReference>
<dbReference type="GO" id="GO:0030915">
    <property type="term" value="C:Smc5-Smc6 complex"/>
    <property type="evidence" value="ECO:0007669"/>
    <property type="project" value="TreeGrafter"/>
</dbReference>
<comment type="caution">
    <text evidence="16">The sequence shown here is derived from an EMBL/GenBank/DDBJ whole genome shotgun (WGS) entry which is preliminary data.</text>
</comment>
<dbReference type="InterPro" id="IPR027417">
    <property type="entry name" value="P-loop_NTPase"/>
</dbReference>
<dbReference type="Pfam" id="PF02463">
    <property type="entry name" value="SMC_N"/>
    <property type="match status" value="1"/>
</dbReference>
<organism evidence="16 17">
    <name type="scientific">Raphidocelis subcapitata</name>
    <dbReference type="NCBI Taxonomy" id="307507"/>
    <lineage>
        <taxon>Eukaryota</taxon>
        <taxon>Viridiplantae</taxon>
        <taxon>Chlorophyta</taxon>
        <taxon>core chlorophytes</taxon>
        <taxon>Chlorophyceae</taxon>
        <taxon>CS clade</taxon>
        <taxon>Sphaeropleales</taxon>
        <taxon>Selenastraceae</taxon>
        <taxon>Raphidocelis</taxon>
    </lineage>
</organism>
<feature type="compositionally biased region" description="Basic residues" evidence="13">
    <location>
        <begin position="192"/>
        <end position="206"/>
    </location>
</feature>
<protein>
    <submittedName>
        <fullName evidence="16">Structural maintenance of chromosomes</fullName>
    </submittedName>
</protein>
<evidence type="ECO:0000256" key="8">
    <source>
        <dbReference type="ARBA" id="ARBA00023054"/>
    </source>
</evidence>
<keyword evidence="8 12" id="KW-0175">Coiled coil</keyword>
<name>A0A2V0NZ79_9CHLO</name>
<accession>A0A2V0NZ79</accession>
<feature type="coiled-coil region" evidence="12">
    <location>
        <begin position="528"/>
        <end position="561"/>
    </location>
</feature>
<dbReference type="GO" id="GO:0005524">
    <property type="term" value="F:ATP binding"/>
    <property type="evidence" value="ECO:0007669"/>
    <property type="project" value="UniProtKB-KW"/>
</dbReference>
<evidence type="ECO:0000256" key="13">
    <source>
        <dbReference type="SAM" id="MobiDB-lite"/>
    </source>
</evidence>
<evidence type="ECO:0000256" key="10">
    <source>
        <dbReference type="ARBA" id="ARBA00023204"/>
    </source>
</evidence>
<dbReference type="Proteomes" id="UP000247498">
    <property type="component" value="Unassembled WGS sequence"/>
</dbReference>
<dbReference type="GO" id="GO:0003684">
    <property type="term" value="F:damaged DNA binding"/>
    <property type="evidence" value="ECO:0007669"/>
    <property type="project" value="TreeGrafter"/>
</dbReference>
<dbReference type="EMBL" id="BDRX01000020">
    <property type="protein sequence ID" value="GBF90900.1"/>
    <property type="molecule type" value="Genomic_DNA"/>
</dbReference>
<dbReference type="SUPFAM" id="SSF52540">
    <property type="entry name" value="P-loop containing nucleoside triphosphate hydrolases"/>
    <property type="match status" value="1"/>
</dbReference>
<sequence>MAEEPSLAEPSLEEGKVYVGRSVRKLFLTPGTTRWDWYTGTVEFVWFNRKLNEICYRVSYEDSDEEDLGWATLKDHMICSRTGQAPAEARYHNARRVKCEREDGGNPVDQGRGAGGRRPAAKQPRRSTADDGAAGGGARGRPGSAGRRKQRGRAEEEEQDEVKEEEEEEEEEDGEGDSDMDEAAEEAPAPRSSKRRAAPTQRRVRKAVTAAAAAAGGDEPDGAASGEEAGRGRRRPAGRQRGGAGKGGGGNGAGGGEAGGQGEEEEGMDQAELEQEFGDDDSDGGGDGDGGLDENARIERAVARLAEARGDGRVREEGLAGHVKSVKLQNFMCHVNFEMEFSSHVNFISGTNGSGKSAVLQALQICLGATARETGRGRNLRELIRTGADAATLQVAIWNTGEDAYQPARLGRWVTIERKIVKSSADAGGVSSTWRVLHASGRKIDGATRKNLIEPLLEHLNIAADNPLCVMTQDKTREFLCSAAESKRLMYRLFMDATLMGEFKAKLNKTQGMVVQMGDKVDEIKGAYESKVGELSQLRARLEKLRRNQDLEVRREELELAAAWAVVREREEELAKVDAWLANASNTKRQRLQDQLSELDEGIGKLTEEQQQLREQQEKQNAVAQEVLEGLERLKGTYKAAQREARELERAHRTAKHAQEETQQEMAQMVESIAQATQQSGGNERSTELLRQVQAQEAEMTQLSSQLDQLEAKIADAAAARDREAERQQQLEGELQQLLTRSRGAQHTLSSLESQRNDLQAASGNRLAVFGGQGTVALAALVQQNIRRFEQPPIGPVGSFLSLTDDRWKTAAESVLGPHMEKWIVHSRKDEKLLQSMQDQLNMRRGILCKRFNLPPYVVPPAVAASVKAPYIALRDLVVIDHPNRALIDKVLMDLAHYEKVVVAETPSLARNVTYNRALGPHISSAVAVDGLKCGRGGPGQVATTQAFRSAHPPRLGCDVASSLREIEAALATERSKMQQLQQRISELQSQVDASKRAQQQAHTAVRNYTAQRNNVQGRAHQLAQQTQALSLAPPEENDDSDEMQARLNTLRGQVAASQVVVGERQAELSEARAREASALKLYEERKEQAEAAAGDIARATDELQRIGDQLAERQEKRGAIAARIDGLEASLADAEAGREELARQIEEKRARALELCTEEEGSAALANADARMRAQYRAAIEKRAAKDRGLSAEERAARVEKELQESAVKLDIDTIDRMHQAVERAIQAALSDAGGSLMELEAHEERLAAAVGADERLVGNVRDVHRRTKSALQRRKRGYDSLFNSVQQSVSQRFMGYMQRRKHKGKVRIYEAAQELKLLVKMNDSGKDNDEGGRASKPVQDLKQLSGGERSYTSVAFMLALGEYVEAPFRCMDEYDVFMDAVNRRVATETLLEFALDKGTVQHIFLTPQDISAIQDARKHLEERRKRPLGEGFIKVMRMEPARPGN</sequence>
<keyword evidence="11" id="KW-0539">Nucleus</keyword>
<evidence type="ECO:0000256" key="3">
    <source>
        <dbReference type="ARBA" id="ARBA00006793"/>
    </source>
</evidence>
<keyword evidence="10" id="KW-0234">DNA repair</keyword>
<feature type="domain" description="RecF/RecN/SMC N-terminal" evidence="14">
    <location>
        <begin position="323"/>
        <end position="1393"/>
    </location>
</feature>
<evidence type="ECO:0000259" key="14">
    <source>
        <dbReference type="Pfam" id="PF02463"/>
    </source>
</evidence>
<dbReference type="OrthoDB" id="10072614at2759"/>
<evidence type="ECO:0000256" key="12">
    <source>
        <dbReference type="SAM" id="Coils"/>
    </source>
</evidence>
<evidence type="ECO:0000256" key="4">
    <source>
        <dbReference type="ARBA" id="ARBA00022454"/>
    </source>
</evidence>
<feature type="coiled-coil region" evidence="12">
    <location>
        <begin position="964"/>
        <end position="998"/>
    </location>
</feature>
<dbReference type="GO" id="GO:0051276">
    <property type="term" value="P:chromosome organization"/>
    <property type="evidence" value="ECO:0007669"/>
    <property type="project" value="UniProtKB-ARBA"/>
</dbReference>
<dbReference type="Pfam" id="PF21743">
    <property type="entry name" value="PTM_DIR17_Tudor"/>
    <property type="match status" value="1"/>
</dbReference>
<keyword evidence="6" id="KW-0227">DNA damage</keyword>
<evidence type="ECO:0000256" key="11">
    <source>
        <dbReference type="ARBA" id="ARBA00023242"/>
    </source>
</evidence>
<keyword evidence="5" id="KW-0547">Nucleotide-binding</keyword>
<proteinExistence type="inferred from homology"/>
<feature type="region of interest" description="Disordered" evidence="13">
    <location>
        <begin position="84"/>
        <end position="293"/>
    </location>
</feature>
<feature type="compositionally biased region" description="Acidic residues" evidence="13">
    <location>
        <begin position="155"/>
        <end position="185"/>
    </location>
</feature>
<dbReference type="PANTHER" id="PTHR19306:SF6">
    <property type="entry name" value="STRUCTURAL MAINTENANCE OF CHROMOSOMES PROTEIN 6"/>
    <property type="match status" value="1"/>
</dbReference>
<feature type="compositionally biased region" description="Acidic residues" evidence="13">
    <location>
        <begin position="262"/>
        <end position="292"/>
    </location>
</feature>
<feature type="region of interest" description="Disordered" evidence="13">
    <location>
        <begin position="643"/>
        <end position="665"/>
    </location>
</feature>
<evidence type="ECO:0000256" key="6">
    <source>
        <dbReference type="ARBA" id="ARBA00022763"/>
    </source>
</evidence>
<dbReference type="GO" id="GO:0035861">
    <property type="term" value="C:site of double-strand break"/>
    <property type="evidence" value="ECO:0007669"/>
    <property type="project" value="TreeGrafter"/>
</dbReference>
<dbReference type="InterPro" id="IPR047365">
    <property type="entry name" value="Tudor_AtPTM-like"/>
</dbReference>
<keyword evidence="9" id="KW-0233">DNA recombination</keyword>
<evidence type="ECO:0000313" key="17">
    <source>
        <dbReference type="Proteomes" id="UP000247498"/>
    </source>
</evidence>
<evidence type="ECO:0000256" key="5">
    <source>
        <dbReference type="ARBA" id="ARBA00022741"/>
    </source>
</evidence>
<dbReference type="PANTHER" id="PTHR19306">
    <property type="entry name" value="STRUCTURAL MAINTENANCE OF CHROMOSOMES 5,6 SMC5, SMC6"/>
    <property type="match status" value="1"/>
</dbReference>
<dbReference type="InterPro" id="IPR003395">
    <property type="entry name" value="RecF/RecN/SMC_N"/>
</dbReference>
<feature type="compositionally biased region" description="Basic and acidic residues" evidence="13">
    <location>
        <begin position="1325"/>
        <end position="1335"/>
    </location>
</feature>
<dbReference type="FunCoup" id="A0A2V0NZ79">
    <property type="interactions" value="1736"/>
</dbReference>
<dbReference type="GO" id="GO:0005634">
    <property type="term" value="C:nucleus"/>
    <property type="evidence" value="ECO:0007669"/>
    <property type="project" value="UniProtKB-SubCell"/>
</dbReference>
<keyword evidence="4" id="KW-0158">Chromosome</keyword>
<feature type="coiled-coil region" evidence="12">
    <location>
        <begin position="1073"/>
        <end position="1159"/>
    </location>
</feature>
<feature type="domain" description="PTM/DIR17-like Tudor" evidence="15">
    <location>
        <begin position="20"/>
        <end position="75"/>
    </location>
</feature>
<comment type="subcellular location">
    <subcellularLocation>
        <location evidence="2">Chromosome</location>
    </subcellularLocation>
    <subcellularLocation>
        <location evidence="1">Nucleus</location>
    </subcellularLocation>
</comment>
<evidence type="ECO:0000256" key="9">
    <source>
        <dbReference type="ARBA" id="ARBA00023172"/>
    </source>
</evidence>